<sequence>MAAATVILPTDIVPHMSDLQAIISTMENAYLDGDCSVHISLDVDGEFVTGTYHFSKIRLFVSINNNSNSLPPALFGIWSHATIADASQPPPFLFLPTCFIKSAQLLFCISGHDANYSPELHALHEHLKATAGFTLSFVGEDNSHYSGYHFDNSESLLKFGDSLFGNPPEDLEQTLQWITPRDPL</sequence>
<organism evidence="1 2">
    <name type="scientific">Gymnopus androsaceus JB14</name>
    <dbReference type="NCBI Taxonomy" id="1447944"/>
    <lineage>
        <taxon>Eukaryota</taxon>
        <taxon>Fungi</taxon>
        <taxon>Dikarya</taxon>
        <taxon>Basidiomycota</taxon>
        <taxon>Agaricomycotina</taxon>
        <taxon>Agaricomycetes</taxon>
        <taxon>Agaricomycetidae</taxon>
        <taxon>Agaricales</taxon>
        <taxon>Marasmiineae</taxon>
        <taxon>Omphalotaceae</taxon>
        <taxon>Gymnopus</taxon>
    </lineage>
</organism>
<proteinExistence type="predicted"/>
<dbReference type="OrthoDB" id="3048892at2759"/>
<gene>
    <name evidence="1" type="ORF">BT96DRAFT_997539</name>
</gene>
<name>A0A6A4HCT3_9AGAR</name>
<evidence type="ECO:0000313" key="2">
    <source>
        <dbReference type="Proteomes" id="UP000799118"/>
    </source>
</evidence>
<protein>
    <submittedName>
        <fullName evidence="1">Uncharacterized protein</fullName>
    </submittedName>
</protein>
<dbReference type="Proteomes" id="UP000799118">
    <property type="component" value="Unassembled WGS sequence"/>
</dbReference>
<accession>A0A6A4HCT3</accession>
<reference evidence="1" key="1">
    <citation type="journal article" date="2019" name="Environ. Microbiol.">
        <title>Fungal ecological strategies reflected in gene transcription - a case study of two litter decomposers.</title>
        <authorList>
            <person name="Barbi F."/>
            <person name="Kohler A."/>
            <person name="Barry K."/>
            <person name="Baskaran P."/>
            <person name="Daum C."/>
            <person name="Fauchery L."/>
            <person name="Ihrmark K."/>
            <person name="Kuo A."/>
            <person name="LaButti K."/>
            <person name="Lipzen A."/>
            <person name="Morin E."/>
            <person name="Grigoriev I.V."/>
            <person name="Henrissat B."/>
            <person name="Lindahl B."/>
            <person name="Martin F."/>
        </authorList>
    </citation>
    <scope>NUCLEOTIDE SEQUENCE</scope>
    <source>
        <strain evidence="1">JB14</strain>
    </source>
</reference>
<keyword evidence="2" id="KW-1185">Reference proteome</keyword>
<evidence type="ECO:0000313" key="1">
    <source>
        <dbReference type="EMBL" id="KAE9395626.1"/>
    </source>
</evidence>
<dbReference type="AlphaFoldDB" id="A0A6A4HCT3"/>
<dbReference type="EMBL" id="ML769528">
    <property type="protein sequence ID" value="KAE9395626.1"/>
    <property type="molecule type" value="Genomic_DNA"/>
</dbReference>